<name>A1IVN6_BIFLN</name>
<geneLocation type="plasmid" evidence="3">
    <name>pNAL8M</name>
</geneLocation>
<reference evidence="3" key="1">
    <citation type="journal article" date="2007" name="Appl. Microbiol. Biotechnol.">
        <title>Molecular characterization of Bifidobacterium longum biovar longum NAL8 plasmids and construction of a novel replicon screening system.</title>
        <authorList>
            <person name="Guglielmetti S."/>
            <person name="Karp M."/>
            <person name="Mora D."/>
            <person name="Tamagnini I."/>
            <person name="Parini C."/>
        </authorList>
    </citation>
    <scope>NUCLEOTIDE SEQUENCE [LARGE SCALE GENOMIC DNA]</scope>
    <source>
        <strain evidence="3">NAL8</strain>
        <plasmid evidence="3">pNAL8M</plasmid>
    </source>
</reference>
<feature type="compositionally biased region" description="Basic and acidic residues" evidence="2">
    <location>
        <begin position="100"/>
        <end position="110"/>
    </location>
</feature>
<organism evidence="3">
    <name type="scientific">Bifidobacterium longum</name>
    <dbReference type="NCBI Taxonomy" id="216816"/>
    <lineage>
        <taxon>Bacteria</taxon>
        <taxon>Bacillati</taxon>
        <taxon>Actinomycetota</taxon>
        <taxon>Actinomycetes</taxon>
        <taxon>Bifidobacteriales</taxon>
        <taxon>Bifidobacteriaceae</taxon>
        <taxon>Bifidobacterium</taxon>
    </lineage>
</organism>
<keyword evidence="1" id="KW-0175">Coiled coil</keyword>
<evidence type="ECO:0000256" key="2">
    <source>
        <dbReference type="SAM" id="MobiDB-lite"/>
    </source>
</evidence>
<evidence type="ECO:0000313" key="3">
    <source>
        <dbReference type="EMBL" id="CAJ75569.1"/>
    </source>
</evidence>
<evidence type="ECO:0000256" key="1">
    <source>
        <dbReference type="SAM" id="Coils"/>
    </source>
</evidence>
<keyword evidence="3" id="KW-0614">Plasmid</keyword>
<dbReference type="RefSeq" id="WP_032072681.1">
    <property type="nucleotide sequence ID" value="NC_025161.1"/>
</dbReference>
<accession>A1IVN6</accession>
<dbReference type="AlphaFoldDB" id="A1IVN6"/>
<feature type="compositionally biased region" description="Low complexity" evidence="2">
    <location>
        <begin position="113"/>
        <end position="144"/>
    </location>
</feature>
<sequence length="144" mass="16812">MTRSVEEQMADIERRMKQLRARKQRIVARENAKARKRRTHLIIRLGGILSNEGVLGYDEGVWNDEGNRQRLLDMLKAHAAELRAWASDAGVRLPSAESAGELREQVRDLPQEPQIQEQPGYGYQPGFQQPQQWQQQQWQQQPWN</sequence>
<feature type="region of interest" description="Disordered" evidence="2">
    <location>
        <begin position="96"/>
        <end position="144"/>
    </location>
</feature>
<proteinExistence type="predicted"/>
<dbReference type="EMBL" id="AM183144">
    <property type="protein sequence ID" value="CAJ75569.1"/>
    <property type="molecule type" value="Other_DNA"/>
</dbReference>
<protein>
    <submittedName>
        <fullName evidence="3">Uncharacterized protein</fullName>
    </submittedName>
</protein>
<feature type="coiled-coil region" evidence="1">
    <location>
        <begin position="2"/>
        <end position="29"/>
    </location>
</feature>